<accession>A0A0P6XHP2</accession>
<evidence type="ECO:0000313" key="2">
    <source>
        <dbReference type="EMBL" id="KPL70621.1"/>
    </source>
</evidence>
<gene>
    <name evidence="2" type="ORF">ADM99_16090</name>
</gene>
<dbReference type="Proteomes" id="UP000050430">
    <property type="component" value="Unassembled WGS sequence"/>
</dbReference>
<dbReference type="EMBL" id="LGCK01000014">
    <property type="protein sequence ID" value="KPL70621.1"/>
    <property type="molecule type" value="Genomic_DNA"/>
</dbReference>
<keyword evidence="1" id="KW-1133">Transmembrane helix</keyword>
<sequence>MQKMIDLLSSRKFWAALVGLAVIILKAYRPDFPVSEEEITNLVAVLAAYILGTAISNAADGLKSISR</sequence>
<dbReference type="RefSeq" id="WP_062422533.1">
    <property type="nucleotide sequence ID" value="NZ_BBYA01000010.1"/>
</dbReference>
<keyword evidence="1" id="KW-0472">Membrane</keyword>
<keyword evidence="1" id="KW-0812">Transmembrane</keyword>
<protein>
    <recommendedName>
        <fullName evidence="4">Holin</fullName>
    </recommendedName>
</protein>
<dbReference type="AlphaFoldDB" id="A0A0P6XHP2"/>
<dbReference type="PATRIC" id="fig|229920.5.peg.594"/>
<reference evidence="2 3" key="1">
    <citation type="submission" date="2015-07" db="EMBL/GenBank/DDBJ databases">
        <title>Genome sequence of Leptolinea tardivitalis DSM 16556.</title>
        <authorList>
            <person name="Hemp J."/>
            <person name="Ward L.M."/>
            <person name="Pace L.A."/>
            <person name="Fischer W.W."/>
        </authorList>
    </citation>
    <scope>NUCLEOTIDE SEQUENCE [LARGE SCALE GENOMIC DNA]</scope>
    <source>
        <strain evidence="2 3">YMTK-2</strain>
    </source>
</reference>
<keyword evidence="3" id="KW-1185">Reference proteome</keyword>
<evidence type="ECO:0000313" key="3">
    <source>
        <dbReference type="Proteomes" id="UP000050430"/>
    </source>
</evidence>
<evidence type="ECO:0000256" key="1">
    <source>
        <dbReference type="SAM" id="Phobius"/>
    </source>
</evidence>
<organism evidence="2 3">
    <name type="scientific">Leptolinea tardivitalis</name>
    <dbReference type="NCBI Taxonomy" id="229920"/>
    <lineage>
        <taxon>Bacteria</taxon>
        <taxon>Bacillati</taxon>
        <taxon>Chloroflexota</taxon>
        <taxon>Anaerolineae</taxon>
        <taxon>Anaerolineales</taxon>
        <taxon>Anaerolineaceae</taxon>
        <taxon>Leptolinea</taxon>
    </lineage>
</organism>
<comment type="caution">
    <text evidence="2">The sequence shown here is derived from an EMBL/GenBank/DDBJ whole genome shotgun (WGS) entry which is preliminary data.</text>
</comment>
<dbReference type="STRING" id="229920.ADM99_16090"/>
<feature type="transmembrane region" description="Helical" evidence="1">
    <location>
        <begin position="12"/>
        <end position="28"/>
    </location>
</feature>
<name>A0A0P6XHP2_9CHLR</name>
<dbReference type="OrthoDB" id="9801171at2"/>
<feature type="transmembrane region" description="Helical" evidence="1">
    <location>
        <begin position="40"/>
        <end position="59"/>
    </location>
</feature>
<evidence type="ECO:0008006" key="4">
    <source>
        <dbReference type="Google" id="ProtNLM"/>
    </source>
</evidence>
<proteinExistence type="predicted"/>